<dbReference type="WBParaSite" id="mrna-Wban_10099">
    <property type="protein sequence ID" value="mrna-Wban_10099"/>
    <property type="gene ID" value="Wban_10099"/>
</dbReference>
<protein>
    <submittedName>
        <fullName evidence="3">Uncharacterized protein</fullName>
    </submittedName>
</protein>
<feature type="compositionally biased region" description="Low complexity" evidence="1">
    <location>
        <begin position="41"/>
        <end position="58"/>
    </location>
</feature>
<dbReference type="AlphaFoldDB" id="A0AAF5Q4R4"/>
<sequence>MIQFFRNKNKYKKLLYVKMKRKLRQKKRKKRFSRKRQQNNTSSTISLSRSQSSSSSYVRLSKSYSSKIFAALRSLDRASVMQAQQLMNHFINGIFQRSANDAINISYNQQYPSSPLYYLFNIRLTHNQTIGRVIATNQPPYY</sequence>
<evidence type="ECO:0000313" key="2">
    <source>
        <dbReference type="Proteomes" id="UP000093561"/>
    </source>
</evidence>
<feature type="region of interest" description="Disordered" evidence="1">
    <location>
        <begin position="25"/>
        <end position="58"/>
    </location>
</feature>
<reference evidence="3" key="3">
    <citation type="submission" date="2024-02" db="UniProtKB">
        <authorList>
            <consortium name="WormBaseParasite"/>
        </authorList>
    </citation>
    <scope>IDENTIFICATION</scope>
    <source>
        <strain evidence="3">pt0022</strain>
    </source>
</reference>
<dbReference type="Proteomes" id="UP000093561">
    <property type="component" value="Unassembled WGS sequence"/>
</dbReference>
<proteinExistence type="predicted"/>
<evidence type="ECO:0000256" key="1">
    <source>
        <dbReference type="SAM" id="MobiDB-lite"/>
    </source>
</evidence>
<organism evidence="2 3">
    <name type="scientific">Wuchereria bancrofti</name>
    <dbReference type="NCBI Taxonomy" id="6293"/>
    <lineage>
        <taxon>Eukaryota</taxon>
        <taxon>Metazoa</taxon>
        <taxon>Ecdysozoa</taxon>
        <taxon>Nematoda</taxon>
        <taxon>Chromadorea</taxon>
        <taxon>Rhabditida</taxon>
        <taxon>Spirurina</taxon>
        <taxon>Spiruromorpha</taxon>
        <taxon>Filarioidea</taxon>
        <taxon>Onchocercidae</taxon>
        <taxon>Wuchereria</taxon>
    </lineage>
</organism>
<reference evidence="2" key="1">
    <citation type="submission" date="2015-03" db="EMBL/GenBank/DDBJ databases">
        <title>Wuchereria bancrofti Genome Sequencing Papua New Guinea Strain.</title>
        <authorList>
            <person name="Small S.T."/>
            <person name="Serre D."/>
            <person name="Zimmerman P.A."/>
        </authorList>
    </citation>
    <scope>NUCLEOTIDE SEQUENCE [LARGE SCALE GENOMIC DNA]</scope>
    <source>
        <strain evidence="2">pt0022</strain>
    </source>
</reference>
<feature type="compositionally biased region" description="Basic residues" evidence="1">
    <location>
        <begin position="25"/>
        <end position="37"/>
    </location>
</feature>
<evidence type="ECO:0000313" key="3">
    <source>
        <dbReference type="WBParaSite" id="mrna-Wban_10099"/>
    </source>
</evidence>
<accession>A0AAF5Q4R4</accession>
<reference evidence="2" key="2">
    <citation type="journal article" date="2016" name="Mol. Ecol.">
        <title>Population genomics of the filarial nematode parasite Wuchereria bancrofti from mosquitoes.</title>
        <authorList>
            <person name="Small S.T."/>
            <person name="Reimer L.J."/>
            <person name="Tisch D.J."/>
            <person name="King C.L."/>
            <person name="Christensen B.M."/>
            <person name="Siba P.M."/>
            <person name="Kazura J.W."/>
            <person name="Serre D."/>
            <person name="Zimmerman P.A."/>
        </authorList>
    </citation>
    <scope>NUCLEOTIDE SEQUENCE</scope>
    <source>
        <strain evidence="2">pt0022</strain>
    </source>
</reference>
<name>A0AAF5Q4R4_WUCBA</name>